<feature type="region of interest" description="Disordered" evidence="1">
    <location>
        <begin position="355"/>
        <end position="472"/>
    </location>
</feature>
<evidence type="ECO:0000313" key="3">
    <source>
        <dbReference type="WBParaSite" id="Csp11.Scaffold630.g16776.t1"/>
    </source>
</evidence>
<keyword evidence="2" id="KW-1185">Reference proteome</keyword>
<feature type="compositionally biased region" description="Polar residues" evidence="1">
    <location>
        <begin position="364"/>
        <end position="394"/>
    </location>
</feature>
<sequence length="592" mass="65529">MANRGQKPPGNEGNQFERNKYRQTMPSRFNPLSPPDHRNGPPNRFNTNSPTQSFVSTTTNYEQPWSSPKFKAPSTPNEPRFRRTNSMAANTKKGGQKEQDDKKNDSRPKINFMEFGKKFTNKFKKSKNNETKKGDRMSAPVLKLGESSAASTTSQPQLPSTASSPGGVKTKSAITATASMKMQPEDRMKMFQKMGRQQTMKETSLQRMQRERQRDFSLVPGPGRACLEANKNTGSSQSIESMLIFNTTPDSRRSTSLSMTDDDVEPIFKNSLTNKQMTSSQFNKQQQQKKFTSNGPSFTSTPRLNGSNSFHVESPTISNVRSASEASFCIGPSEDSRRTESTMYFSADTLNNSNPYFAIPRGPPTNSGFSANSGSPGNQGFSGNPRFSGNQGVPSGNPGKSAPQRSMTDVSLASTASTPTEPTTSDSQIPAKRVKNEIVDDESNCPSFTSSTPTSDLEGGQMNQGSQSNQPAHLNNLWNVSKEILNMQQQLEKAIPRMDSLRNRAMAIDQQKILLIEEKGEDPTVDDMTRLWKLDREFLQLNQEMGMASMIIQEAHNMLPFLEMRRNELLSVSPTPQGSQPSLPNFQQGSLV</sequence>
<organism evidence="2 3">
    <name type="scientific">Caenorhabditis tropicalis</name>
    <dbReference type="NCBI Taxonomy" id="1561998"/>
    <lineage>
        <taxon>Eukaryota</taxon>
        <taxon>Metazoa</taxon>
        <taxon>Ecdysozoa</taxon>
        <taxon>Nematoda</taxon>
        <taxon>Chromadorea</taxon>
        <taxon>Rhabditida</taxon>
        <taxon>Rhabditina</taxon>
        <taxon>Rhabditomorpha</taxon>
        <taxon>Rhabditoidea</taxon>
        <taxon>Rhabditidae</taxon>
        <taxon>Peloderinae</taxon>
        <taxon>Caenorhabditis</taxon>
    </lineage>
</organism>
<dbReference type="eggNOG" id="ENOG502TGDM">
    <property type="taxonomic scope" value="Eukaryota"/>
</dbReference>
<feature type="region of interest" description="Disordered" evidence="1">
    <location>
        <begin position="1"/>
        <end position="185"/>
    </location>
</feature>
<feature type="compositionally biased region" description="Polar residues" evidence="1">
    <location>
        <begin position="148"/>
        <end position="164"/>
    </location>
</feature>
<feature type="region of interest" description="Disordered" evidence="1">
    <location>
        <begin position="276"/>
        <end position="309"/>
    </location>
</feature>
<feature type="compositionally biased region" description="Low complexity" evidence="1">
    <location>
        <begin position="411"/>
        <end position="427"/>
    </location>
</feature>
<name>A0A1I7UK58_9PELO</name>
<accession>A0A1I7UK58</accession>
<feature type="compositionally biased region" description="Polar residues" evidence="1">
    <location>
        <begin position="295"/>
        <end position="309"/>
    </location>
</feature>
<feature type="region of interest" description="Disordered" evidence="1">
    <location>
        <begin position="193"/>
        <end position="212"/>
    </location>
</feature>
<proteinExistence type="predicted"/>
<evidence type="ECO:0000256" key="1">
    <source>
        <dbReference type="SAM" id="MobiDB-lite"/>
    </source>
</evidence>
<reference evidence="3" key="1">
    <citation type="submission" date="2016-11" db="UniProtKB">
        <authorList>
            <consortium name="WormBaseParasite"/>
        </authorList>
    </citation>
    <scope>IDENTIFICATION</scope>
</reference>
<dbReference type="WBParaSite" id="Csp11.Scaffold630.g16776.t1">
    <property type="protein sequence ID" value="Csp11.Scaffold630.g16776.t1"/>
    <property type="gene ID" value="Csp11.Scaffold630.g16776"/>
</dbReference>
<feature type="region of interest" description="Disordered" evidence="1">
    <location>
        <begin position="572"/>
        <end position="592"/>
    </location>
</feature>
<dbReference type="AlphaFoldDB" id="A0A1I7UK58"/>
<feature type="compositionally biased region" description="Polar residues" evidence="1">
    <location>
        <begin position="195"/>
        <end position="207"/>
    </location>
</feature>
<dbReference type="Proteomes" id="UP000095282">
    <property type="component" value="Unplaced"/>
</dbReference>
<feature type="compositionally biased region" description="Polar residues" evidence="1">
    <location>
        <begin position="444"/>
        <end position="455"/>
    </location>
</feature>
<feature type="compositionally biased region" description="Basic and acidic residues" evidence="1">
    <location>
        <begin position="127"/>
        <end position="136"/>
    </location>
</feature>
<feature type="compositionally biased region" description="Polar residues" evidence="1">
    <location>
        <begin position="44"/>
        <end position="66"/>
    </location>
</feature>
<feature type="compositionally biased region" description="Low complexity" evidence="1">
    <location>
        <begin position="459"/>
        <end position="470"/>
    </location>
</feature>
<feature type="compositionally biased region" description="Low complexity" evidence="1">
    <location>
        <begin position="278"/>
        <end position="294"/>
    </location>
</feature>
<evidence type="ECO:0000313" key="2">
    <source>
        <dbReference type="Proteomes" id="UP000095282"/>
    </source>
</evidence>
<feature type="compositionally biased region" description="Basic and acidic residues" evidence="1">
    <location>
        <begin position="95"/>
        <end position="108"/>
    </location>
</feature>
<protein>
    <submittedName>
        <fullName evidence="3">Uncharacterized protein</fullName>
    </submittedName>
</protein>